<name>A0A316HT70_9GAMM</name>
<dbReference type="InterPro" id="IPR012430">
    <property type="entry name" value="TMEM43_fam"/>
</dbReference>
<dbReference type="AlphaFoldDB" id="A0A316HT70"/>
<dbReference type="GO" id="GO:0006629">
    <property type="term" value="P:lipid metabolic process"/>
    <property type="evidence" value="ECO:0007669"/>
    <property type="project" value="TreeGrafter"/>
</dbReference>
<evidence type="ECO:0000256" key="7">
    <source>
        <dbReference type="SAM" id="Phobius"/>
    </source>
</evidence>
<comment type="subcellular location">
    <subcellularLocation>
        <location evidence="1">Endomembrane system</location>
        <topology evidence="1">Multi-pass membrane protein</topology>
    </subcellularLocation>
    <subcellularLocation>
        <location evidence="2">Endoplasmic reticulum membrane</location>
    </subcellularLocation>
</comment>
<feature type="transmembrane region" description="Helical" evidence="7">
    <location>
        <begin position="292"/>
        <end position="313"/>
    </location>
</feature>
<dbReference type="Pfam" id="PF07787">
    <property type="entry name" value="TMEM43"/>
    <property type="match status" value="1"/>
</dbReference>
<dbReference type="GO" id="GO:0071763">
    <property type="term" value="P:nuclear membrane organization"/>
    <property type="evidence" value="ECO:0007669"/>
    <property type="project" value="TreeGrafter"/>
</dbReference>
<evidence type="ECO:0000313" key="8">
    <source>
        <dbReference type="EMBL" id="PWK83109.1"/>
    </source>
</evidence>
<evidence type="ECO:0000256" key="3">
    <source>
        <dbReference type="ARBA" id="ARBA00022692"/>
    </source>
</evidence>
<gene>
    <name evidence="8" type="ORF">C7456_11457</name>
</gene>
<comment type="caution">
    <text evidence="8">The sequence shown here is derived from an EMBL/GenBank/DDBJ whole genome shotgun (WGS) entry which is preliminary data.</text>
</comment>
<dbReference type="GO" id="GO:0012505">
    <property type="term" value="C:endomembrane system"/>
    <property type="evidence" value="ECO:0007669"/>
    <property type="project" value="UniProtKB-SubCell"/>
</dbReference>
<evidence type="ECO:0000256" key="5">
    <source>
        <dbReference type="ARBA" id="ARBA00022989"/>
    </source>
</evidence>
<keyword evidence="9" id="KW-1185">Reference proteome</keyword>
<sequence length="341" mass="35746">MSRGAAVGGLTLRLAGALLLLAGAGLGALTERGLLLHRVAAERHGGQVVDADDASPTADLRGRMVRVAGPLQVARPPRDAQFGLQAAVPVLVRRVEMFQWREVNIGGDVHYELDWVDHPIDATDFRHPPGHVNPGPFPIQGARFEAGEVRVGGFRLDPALVRALPGSETVSPAAAQLPPNLAASFSRAGDYLVTSANPRDPKLGDLRVSWEAVPAQVVTVFARPDGDTLAPAADAPDGKGYDVQVGERALVDVLPDVPTPPEFVTSRRILAVLLAAAGSLLLLLGQRRRADGLLALAMGAGLVGAIAAVLWLGHDLQLMLAWLGLAVLGAAVAAWRVRRAG</sequence>
<dbReference type="EMBL" id="QGHC01000014">
    <property type="protein sequence ID" value="PWK83109.1"/>
    <property type="molecule type" value="Genomic_DNA"/>
</dbReference>
<keyword evidence="4" id="KW-0256">Endoplasmic reticulum</keyword>
<feature type="transmembrane region" description="Helical" evidence="7">
    <location>
        <begin position="319"/>
        <end position="337"/>
    </location>
</feature>
<keyword evidence="5 7" id="KW-1133">Transmembrane helix</keyword>
<dbReference type="Proteomes" id="UP000245812">
    <property type="component" value="Unassembled WGS sequence"/>
</dbReference>
<dbReference type="SUPFAM" id="SSF82866">
    <property type="entry name" value="Multidrug efflux transporter AcrB transmembrane domain"/>
    <property type="match status" value="1"/>
</dbReference>
<proteinExistence type="predicted"/>
<evidence type="ECO:0000256" key="6">
    <source>
        <dbReference type="ARBA" id="ARBA00023136"/>
    </source>
</evidence>
<dbReference type="PANTHER" id="PTHR13416">
    <property type="match status" value="1"/>
</dbReference>
<reference evidence="8 9" key="1">
    <citation type="submission" date="2018-05" db="EMBL/GenBank/DDBJ databases">
        <title>Genomic Encyclopedia of Type Strains, Phase IV (KMG-IV): sequencing the most valuable type-strain genomes for metagenomic binning, comparative biology and taxonomic classification.</title>
        <authorList>
            <person name="Goeker M."/>
        </authorList>
    </citation>
    <scope>NUCLEOTIDE SEQUENCE [LARGE SCALE GENOMIC DNA]</scope>
    <source>
        <strain evidence="8 9">DSM 14263</strain>
    </source>
</reference>
<evidence type="ECO:0000256" key="4">
    <source>
        <dbReference type="ARBA" id="ARBA00022824"/>
    </source>
</evidence>
<feature type="transmembrane region" description="Helical" evidence="7">
    <location>
        <begin position="269"/>
        <end position="285"/>
    </location>
</feature>
<keyword evidence="3 7" id="KW-0812">Transmembrane</keyword>
<evidence type="ECO:0000256" key="2">
    <source>
        <dbReference type="ARBA" id="ARBA00004586"/>
    </source>
</evidence>
<keyword evidence="6 7" id="KW-0472">Membrane</keyword>
<accession>A0A316HT70</accession>
<evidence type="ECO:0000313" key="9">
    <source>
        <dbReference type="Proteomes" id="UP000245812"/>
    </source>
</evidence>
<organism evidence="8 9">
    <name type="scientific">Fulvimonas soli</name>
    <dbReference type="NCBI Taxonomy" id="155197"/>
    <lineage>
        <taxon>Bacteria</taxon>
        <taxon>Pseudomonadati</taxon>
        <taxon>Pseudomonadota</taxon>
        <taxon>Gammaproteobacteria</taxon>
        <taxon>Lysobacterales</taxon>
        <taxon>Rhodanobacteraceae</taxon>
        <taxon>Fulvimonas</taxon>
    </lineage>
</organism>
<evidence type="ECO:0000256" key="1">
    <source>
        <dbReference type="ARBA" id="ARBA00004127"/>
    </source>
</evidence>
<dbReference type="PANTHER" id="PTHR13416:SF2">
    <property type="entry name" value="TRANSMEMBRANE PROTEIN 43"/>
    <property type="match status" value="1"/>
</dbReference>
<protein>
    <submittedName>
        <fullName evidence="8">Uncharacterized protein DUF1625</fullName>
    </submittedName>
</protein>
<dbReference type="RefSeq" id="WP_109724587.1">
    <property type="nucleotide sequence ID" value="NZ_QGHC01000014.1"/>
</dbReference>